<dbReference type="GO" id="GO:0015976">
    <property type="term" value="P:carbon utilization"/>
    <property type="evidence" value="ECO:0007669"/>
    <property type="project" value="InterPro"/>
</dbReference>
<dbReference type="OrthoDB" id="9797527at2"/>
<evidence type="ECO:0000256" key="3">
    <source>
        <dbReference type="ARBA" id="ARBA00022833"/>
    </source>
</evidence>
<dbReference type="GO" id="GO:0004089">
    <property type="term" value="F:carbonate dehydratase activity"/>
    <property type="evidence" value="ECO:0007669"/>
    <property type="project" value="UniProtKB-UniRule"/>
</dbReference>
<dbReference type="PROSITE" id="PS00705">
    <property type="entry name" value="PROK_CO2_ANHYDRASE_2"/>
    <property type="match status" value="1"/>
</dbReference>
<feature type="binding site" evidence="6">
    <location>
        <position position="97"/>
    </location>
    <ligand>
        <name>Zn(2+)</name>
        <dbReference type="ChEBI" id="CHEBI:29105"/>
    </ligand>
</feature>
<dbReference type="InterPro" id="IPR036874">
    <property type="entry name" value="Carbonic_anhydrase_sf"/>
</dbReference>
<gene>
    <name evidence="8" type="ORF">DXH78_12850</name>
</gene>
<evidence type="ECO:0000256" key="6">
    <source>
        <dbReference type="PIRSR" id="PIRSR601765-1"/>
    </source>
</evidence>
<dbReference type="PROSITE" id="PS00704">
    <property type="entry name" value="PROK_CO2_ANHYDRASE_1"/>
    <property type="match status" value="1"/>
</dbReference>
<dbReference type="AlphaFoldDB" id="A0A371BCR4"/>
<keyword evidence="2 6" id="KW-0479">Metal-binding</keyword>
<evidence type="ECO:0000256" key="2">
    <source>
        <dbReference type="ARBA" id="ARBA00022723"/>
    </source>
</evidence>
<comment type="function">
    <text evidence="7">Reversible hydration of carbon dioxide.</text>
</comment>
<accession>A0A371BCR4</accession>
<organism evidence="8 9">
    <name type="scientific">Undibacter mobilis</name>
    <dbReference type="NCBI Taxonomy" id="2292256"/>
    <lineage>
        <taxon>Bacteria</taxon>
        <taxon>Pseudomonadati</taxon>
        <taxon>Pseudomonadota</taxon>
        <taxon>Alphaproteobacteria</taxon>
        <taxon>Hyphomicrobiales</taxon>
        <taxon>Nitrobacteraceae</taxon>
        <taxon>Undibacter</taxon>
    </lineage>
</organism>
<dbReference type="EC" id="4.2.1.1" evidence="7"/>
<feature type="binding site" evidence="6">
    <location>
        <position position="41"/>
    </location>
    <ligand>
        <name>Zn(2+)</name>
        <dbReference type="ChEBI" id="CHEBI:29105"/>
    </ligand>
</feature>
<protein>
    <recommendedName>
        <fullName evidence="7">Carbonic anhydrase</fullName>
        <ecNumber evidence="7">4.2.1.1</ecNumber>
    </recommendedName>
    <alternativeName>
        <fullName evidence="7">Carbonate dehydratase</fullName>
    </alternativeName>
</protein>
<evidence type="ECO:0000313" key="9">
    <source>
        <dbReference type="Proteomes" id="UP000263993"/>
    </source>
</evidence>
<dbReference type="GO" id="GO:0008270">
    <property type="term" value="F:zinc ion binding"/>
    <property type="evidence" value="ECO:0007669"/>
    <property type="project" value="UniProtKB-UniRule"/>
</dbReference>
<feature type="binding site" evidence="6">
    <location>
        <position position="100"/>
    </location>
    <ligand>
        <name>Zn(2+)</name>
        <dbReference type="ChEBI" id="CHEBI:29105"/>
    </ligand>
</feature>
<sequence>MCLDHLFDRNVAWAQAKTRDDPGYFIRMAGIQNPKLLWIGCSDSRVTANDVLGLDPGEVFVQRNIANMVHTSDMNLLAVLEYAIDVLHIEHVIVCGHYGCGGIQRALGDERTALVDHWLQPITMLYRKHRKLFDAIPDPAARIDRMCELNVEMQVRRIAAIPTVEKAWLRGQPLHLHGWLYGVTDGLLRDLGPHLSSIKERDELPSIDDRARQPVEPVSGMRQHAMAAFNAP</sequence>
<keyword evidence="9" id="KW-1185">Reference proteome</keyword>
<evidence type="ECO:0000256" key="7">
    <source>
        <dbReference type="RuleBase" id="RU003956"/>
    </source>
</evidence>
<keyword evidence="4 7" id="KW-0456">Lyase</keyword>
<evidence type="ECO:0000313" key="8">
    <source>
        <dbReference type="EMBL" id="RDV05382.1"/>
    </source>
</evidence>
<name>A0A371BCR4_9BRAD</name>
<dbReference type="SUPFAM" id="SSF53056">
    <property type="entry name" value="beta-carbonic anhydrase, cab"/>
    <property type="match status" value="1"/>
</dbReference>
<dbReference type="InterPro" id="IPR015892">
    <property type="entry name" value="Carbonic_anhydrase_CS"/>
</dbReference>
<reference evidence="9" key="1">
    <citation type="submission" date="2018-08" db="EMBL/GenBank/DDBJ databases">
        <authorList>
            <person name="Kim S.-J."/>
            <person name="Jung G.-Y."/>
        </authorList>
    </citation>
    <scope>NUCLEOTIDE SEQUENCE [LARGE SCALE GENOMIC DNA]</scope>
    <source>
        <strain evidence="9">GY_H</strain>
    </source>
</reference>
<dbReference type="PANTHER" id="PTHR11002">
    <property type="entry name" value="CARBONIC ANHYDRASE"/>
    <property type="match status" value="1"/>
</dbReference>
<proteinExistence type="inferred from homology"/>
<comment type="caution">
    <text evidence="8">The sequence shown here is derived from an EMBL/GenBank/DDBJ whole genome shotgun (WGS) entry which is preliminary data.</text>
</comment>
<dbReference type="SMART" id="SM00947">
    <property type="entry name" value="Pro_CA"/>
    <property type="match status" value="1"/>
</dbReference>
<dbReference type="EMBL" id="QRGO01000001">
    <property type="protein sequence ID" value="RDV05382.1"/>
    <property type="molecule type" value="Genomic_DNA"/>
</dbReference>
<evidence type="ECO:0000256" key="5">
    <source>
        <dbReference type="ARBA" id="ARBA00048348"/>
    </source>
</evidence>
<keyword evidence="3 6" id="KW-0862">Zinc</keyword>
<dbReference type="RefSeq" id="WP_115517408.1">
    <property type="nucleotide sequence ID" value="NZ_QRGO01000001.1"/>
</dbReference>
<dbReference type="PANTHER" id="PTHR11002:SF76">
    <property type="entry name" value="CARBONIC ANHYDRASE"/>
    <property type="match status" value="1"/>
</dbReference>
<dbReference type="InterPro" id="IPR001765">
    <property type="entry name" value="Carbonic_anhydrase"/>
</dbReference>
<dbReference type="Gene3D" id="3.40.1050.10">
    <property type="entry name" value="Carbonic anhydrase"/>
    <property type="match status" value="1"/>
</dbReference>
<feature type="binding site" evidence="6">
    <location>
        <position position="43"/>
    </location>
    <ligand>
        <name>Zn(2+)</name>
        <dbReference type="ChEBI" id="CHEBI:29105"/>
    </ligand>
</feature>
<dbReference type="CDD" id="cd00883">
    <property type="entry name" value="beta_CA_cladeA"/>
    <property type="match status" value="1"/>
</dbReference>
<dbReference type="Pfam" id="PF00484">
    <property type="entry name" value="Pro_CA"/>
    <property type="match status" value="1"/>
</dbReference>
<comment type="catalytic activity">
    <reaction evidence="5 7">
        <text>hydrogencarbonate + H(+) = CO2 + H2O</text>
        <dbReference type="Rhea" id="RHEA:10748"/>
        <dbReference type="ChEBI" id="CHEBI:15377"/>
        <dbReference type="ChEBI" id="CHEBI:15378"/>
        <dbReference type="ChEBI" id="CHEBI:16526"/>
        <dbReference type="ChEBI" id="CHEBI:17544"/>
        <dbReference type="EC" id="4.2.1.1"/>
    </reaction>
</comment>
<dbReference type="Proteomes" id="UP000263993">
    <property type="component" value="Unassembled WGS sequence"/>
</dbReference>
<comment type="cofactor">
    <cofactor evidence="6">
        <name>Zn(2+)</name>
        <dbReference type="ChEBI" id="CHEBI:29105"/>
    </cofactor>
    <text evidence="6">Binds 1 zinc ion per subunit.</text>
</comment>
<comment type="similarity">
    <text evidence="1 7">Belongs to the beta-class carbonic anhydrase family.</text>
</comment>
<evidence type="ECO:0000256" key="4">
    <source>
        <dbReference type="ARBA" id="ARBA00023239"/>
    </source>
</evidence>
<evidence type="ECO:0000256" key="1">
    <source>
        <dbReference type="ARBA" id="ARBA00006217"/>
    </source>
</evidence>
<dbReference type="FunFam" id="3.40.1050.10:FF:000001">
    <property type="entry name" value="Carbonic anhydrase"/>
    <property type="match status" value="1"/>
</dbReference>